<keyword evidence="2" id="KW-1185">Reference proteome</keyword>
<reference evidence="3" key="1">
    <citation type="submission" date="2025-08" db="UniProtKB">
        <authorList>
            <consortium name="RefSeq"/>
        </authorList>
    </citation>
    <scope>IDENTIFICATION</scope>
</reference>
<keyword evidence="1" id="KW-1133">Transmembrane helix</keyword>
<evidence type="ECO:0000256" key="1">
    <source>
        <dbReference type="SAM" id="Phobius"/>
    </source>
</evidence>
<keyword evidence="1" id="KW-0472">Membrane</keyword>
<dbReference type="AlphaFoldDB" id="A0A3Q0J3T9"/>
<sequence length="179" mass="20254">MTLQEAGGRARKALDEVRKLITENTKAIASLNVKLGKVKTNRHDLLLSVKTNKINIGLIRGNLDMVDVIDTQPSRSALDSDPQATAQFNREFIDIEIDYTLLQNRRDLMDIELDHAEEKEVLLREDMITKELKVESHRPAKGDSKYSYSPMKARLTCIVVVVQAVHIEILVFTEIIMVG</sequence>
<dbReference type="RefSeq" id="XP_026681360.1">
    <property type="nucleotide sequence ID" value="XM_026825559.1"/>
</dbReference>
<proteinExistence type="predicted"/>
<protein>
    <submittedName>
        <fullName evidence="3">Uncharacterized protein LOC103511942</fullName>
    </submittedName>
</protein>
<name>A0A3Q0J3T9_DIACI</name>
<evidence type="ECO:0000313" key="3">
    <source>
        <dbReference type="RefSeq" id="XP_026681360.1"/>
    </source>
</evidence>
<gene>
    <name evidence="3" type="primary">LOC103511942</name>
</gene>
<dbReference type="KEGG" id="dci:103511942"/>
<dbReference type="Proteomes" id="UP000079169">
    <property type="component" value="Unplaced"/>
</dbReference>
<keyword evidence="1" id="KW-0812">Transmembrane</keyword>
<organism evidence="2 3">
    <name type="scientific">Diaphorina citri</name>
    <name type="common">Asian citrus psyllid</name>
    <dbReference type="NCBI Taxonomy" id="121845"/>
    <lineage>
        <taxon>Eukaryota</taxon>
        <taxon>Metazoa</taxon>
        <taxon>Ecdysozoa</taxon>
        <taxon>Arthropoda</taxon>
        <taxon>Hexapoda</taxon>
        <taxon>Insecta</taxon>
        <taxon>Pterygota</taxon>
        <taxon>Neoptera</taxon>
        <taxon>Paraneoptera</taxon>
        <taxon>Hemiptera</taxon>
        <taxon>Sternorrhyncha</taxon>
        <taxon>Psylloidea</taxon>
        <taxon>Psyllidae</taxon>
        <taxon>Diaphorininae</taxon>
        <taxon>Diaphorina</taxon>
    </lineage>
</organism>
<evidence type="ECO:0000313" key="2">
    <source>
        <dbReference type="Proteomes" id="UP000079169"/>
    </source>
</evidence>
<feature type="transmembrane region" description="Helical" evidence="1">
    <location>
        <begin position="155"/>
        <end position="178"/>
    </location>
</feature>
<dbReference type="PaxDb" id="121845-A0A3Q0J3T9"/>
<accession>A0A3Q0J3T9</accession>
<dbReference type="GeneID" id="103511942"/>